<dbReference type="HOGENOM" id="CLU_1689158_0_0_1"/>
<sequence length="156" mass="17714">MVVMDEKSTLIHTSISVNRLNQNLGIYDLTSFDIRRSNQNFWLWECHVSIRFTKHTKFDELAATINIIPLEMFWFYLVGEVKGMKTIFNDETQTTECSLQLQLFMCQEVITILGGDNHPGDDMTGAGAGSVKTNQPDGLIIEFIEGTARMDNVSRC</sequence>
<evidence type="ECO:0000313" key="1">
    <source>
        <dbReference type="EnsemblPlants" id="Bo4g169170.1"/>
    </source>
</evidence>
<reference evidence="1 2" key="1">
    <citation type="journal article" date="2014" name="Genome Biol.">
        <title>Transcriptome and methylome profiling reveals relics of genome dominance in the mesopolyploid Brassica oleracea.</title>
        <authorList>
            <person name="Parkin I.A."/>
            <person name="Koh C."/>
            <person name="Tang H."/>
            <person name="Robinson S.J."/>
            <person name="Kagale S."/>
            <person name="Clarke W.E."/>
            <person name="Town C.D."/>
            <person name="Nixon J."/>
            <person name="Krishnakumar V."/>
            <person name="Bidwell S.L."/>
            <person name="Denoeud F."/>
            <person name="Belcram H."/>
            <person name="Links M.G."/>
            <person name="Just J."/>
            <person name="Clarke C."/>
            <person name="Bender T."/>
            <person name="Huebert T."/>
            <person name="Mason A.S."/>
            <person name="Pires J.C."/>
            <person name="Barker G."/>
            <person name="Moore J."/>
            <person name="Walley P.G."/>
            <person name="Manoli S."/>
            <person name="Batley J."/>
            <person name="Edwards D."/>
            <person name="Nelson M.N."/>
            <person name="Wang X."/>
            <person name="Paterson A.H."/>
            <person name="King G."/>
            <person name="Bancroft I."/>
            <person name="Chalhoub B."/>
            <person name="Sharpe A.G."/>
        </authorList>
    </citation>
    <scope>NUCLEOTIDE SEQUENCE</scope>
    <source>
        <strain evidence="1 2">cv. TO1000</strain>
    </source>
</reference>
<dbReference type="AlphaFoldDB" id="A0A0D3C2U0"/>
<evidence type="ECO:0000313" key="2">
    <source>
        <dbReference type="Proteomes" id="UP000032141"/>
    </source>
</evidence>
<dbReference type="EnsemblPlants" id="Bo4g169170.1">
    <property type="protein sequence ID" value="Bo4g169170.1"/>
    <property type="gene ID" value="Bo4g169170"/>
</dbReference>
<dbReference type="Proteomes" id="UP000032141">
    <property type="component" value="Chromosome C4"/>
</dbReference>
<organism evidence="1 2">
    <name type="scientific">Brassica oleracea var. oleracea</name>
    <dbReference type="NCBI Taxonomy" id="109376"/>
    <lineage>
        <taxon>Eukaryota</taxon>
        <taxon>Viridiplantae</taxon>
        <taxon>Streptophyta</taxon>
        <taxon>Embryophyta</taxon>
        <taxon>Tracheophyta</taxon>
        <taxon>Spermatophyta</taxon>
        <taxon>Magnoliopsida</taxon>
        <taxon>eudicotyledons</taxon>
        <taxon>Gunneridae</taxon>
        <taxon>Pentapetalae</taxon>
        <taxon>rosids</taxon>
        <taxon>malvids</taxon>
        <taxon>Brassicales</taxon>
        <taxon>Brassicaceae</taxon>
        <taxon>Brassiceae</taxon>
        <taxon>Brassica</taxon>
    </lineage>
</organism>
<protein>
    <submittedName>
        <fullName evidence="1">Uncharacterized protein</fullName>
    </submittedName>
</protein>
<accession>A0A0D3C2U0</accession>
<keyword evidence="2" id="KW-1185">Reference proteome</keyword>
<name>A0A0D3C2U0_BRAOL</name>
<proteinExistence type="predicted"/>
<dbReference type="Gramene" id="Bo4g169170.1">
    <property type="protein sequence ID" value="Bo4g169170.1"/>
    <property type="gene ID" value="Bo4g169170"/>
</dbReference>
<reference evidence="1" key="2">
    <citation type="submission" date="2015-03" db="UniProtKB">
        <authorList>
            <consortium name="EnsemblPlants"/>
        </authorList>
    </citation>
    <scope>IDENTIFICATION</scope>
</reference>